<dbReference type="Proteomes" id="UP001165366">
    <property type="component" value="Unassembled WGS sequence"/>
</dbReference>
<evidence type="ECO:0000313" key="2">
    <source>
        <dbReference type="EMBL" id="MCG2591125.1"/>
    </source>
</evidence>
<dbReference type="RefSeq" id="WP_237856679.1">
    <property type="nucleotide sequence ID" value="NZ_JAKLWS010000094.1"/>
</dbReference>
<keyword evidence="1" id="KW-1277">Toxin-antitoxin system</keyword>
<comment type="caution">
    <text evidence="2">The sequence shown here is derived from an EMBL/GenBank/DDBJ whole genome shotgun (WGS) entry which is preliminary data.</text>
</comment>
<sequence length="96" mass="11465">MRVVWSEKARNALADIYDYVYQDSPETAEKVLETLVGKATSLEDKRIEYPRDPILNDERFRFIIQWDFKILYQRTESEVIILDIFHTRKDPGKLTI</sequence>
<gene>
    <name evidence="2" type="ORF">L6773_21350</name>
</gene>
<name>A0ABS9KJU2_9BACT</name>
<evidence type="ECO:0000313" key="3">
    <source>
        <dbReference type="Proteomes" id="UP001165366"/>
    </source>
</evidence>
<dbReference type="InterPro" id="IPR035093">
    <property type="entry name" value="RelE/ParE_toxin_dom_sf"/>
</dbReference>
<organism evidence="2 3">
    <name type="scientific">Rhodohalobacter sulfatireducens</name>
    <dbReference type="NCBI Taxonomy" id="2911366"/>
    <lineage>
        <taxon>Bacteria</taxon>
        <taxon>Pseudomonadati</taxon>
        <taxon>Balneolota</taxon>
        <taxon>Balneolia</taxon>
        <taxon>Balneolales</taxon>
        <taxon>Balneolaceae</taxon>
        <taxon>Rhodohalobacter</taxon>
    </lineage>
</organism>
<dbReference type="Pfam" id="PF05016">
    <property type="entry name" value="ParE_toxin"/>
    <property type="match status" value="1"/>
</dbReference>
<evidence type="ECO:0000256" key="1">
    <source>
        <dbReference type="ARBA" id="ARBA00022649"/>
    </source>
</evidence>
<reference evidence="2" key="1">
    <citation type="submission" date="2022-01" db="EMBL/GenBank/DDBJ databases">
        <authorList>
            <person name="Wang Y."/>
        </authorList>
    </citation>
    <scope>NUCLEOTIDE SEQUENCE</scope>
    <source>
        <strain evidence="2">WB101</strain>
    </source>
</reference>
<reference evidence="2" key="2">
    <citation type="submission" date="2024-05" db="EMBL/GenBank/DDBJ databases">
        <title>Rhodohalobacter halophilus gen. nov., sp. nov., a moderately halophilic member of the family Balneolaceae.</title>
        <authorList>
            <person name="Xia J."/>
        </authorList>
    </citation>
    <scope>NUCLEOTIDE SEQUENCE</scope>
    <source>
        <strain evidence="2">WB101</strain>
    </source>
</reference>
<dbReference type="Gene3D" id="3.30.2310.20">
    <property type="entry name" value="RelE-like"/>
    <property type="match status" value="1"/>
</dbReference>
<accession>A0ABS9KJU2</accession>
<proteinExistence type="predicted"/>
<dbReference type="EMBL" id="JAKLWS010000094">
    <property type="protein sequence ID" value="MCG2591125.1"/>
    <property type="molecule type" value="Genomic_DNA"/>
</dbReference>
<keyword evidence="3" id="KW-1185">Reference proteome</keyword>
<dbReference type="InterPro" id="IPR007712">
    <property type="entry name" value="RelE/ParE_toxin"/>
</dbReference>
<protein>
    <submittedName>
        <fullName evidence="2">Type II toxin-antitoxin system RelE/ParE family toxin</fullName>
    </submittedName>
</protein>